<sequence>MARRAIPCLLLLSLALPPSGRADEPTSESLWRERPPPFRVYAEGFAGAPRPGAAIETRLGVVPWFLPPLDPSAERKAALEQAASHAAARFASAGLRAPRITRRDGVFPLYFVRDLGAAAAQYGPGYGEIGMTEALRVAEDDWDRVIAIGEVDGFGPDLGIYPEKVAASGAHELFHGVQASYAHWSGHDATQSHEQKWVTEALPDAIALWGIEGLAFLGNPPFDPRRRFASGSQRFGKALGLRPYDYPLDMRTAPPSMPIYPGGKTAESRQQMASYMTNSFWSFVWQHSLPAGKEWTPMSRALLLRTPARGTASLREDSVAWTHRSLVEYHPAWVGGLYDALPAFIAWWVAYPDQVMRSRRGEFAHQRWLGHAFVDGCPSYEINEAQPVVSFKLAVRELAAACVRVKWTGAPVGQSGWPAAALVAVAADGGGEAALDDLHVGIHGSDLGKPGGFTDASTGLPAIAWSGLSLDPLNPSRTEGETVITFTNVARDPLATRRRSYDIQLGVGTASASGQVTKPADAAQAQPASRVRVPDKRRAVPAVVAPGKGRPLQATPAPAAGKDDCDNATMKTASATLMGFASRVRERPAPSMQAICLGAVASLDRDSLQPPLVADVQLKLPMVPVGHAGPLPGAEVHVDWRDPALGGRGKDGVSARTRDVRLEVEESTLGFVRGRYAARFVAAKHGVEGELAGDFLVWRAHADELRPPGDPLDMASSDLLLTFAATGKDVTQMRAQLGRRGGERADREPTGDAGGACSLDCDALRHGQVSASCRSALAELYEACGDHVATDAAEVRALATWMLRNMPEPMRTEMVGQLVDQIMAMPSAMREDWARKLRAERDGNGPGSPKNPR</sequence>
<reference evidence="3 4" key="1">
    <citation type="submission" date="2018-03" db="EMBL/GenBank/DDBJ databases">
        <title>Arenimonas caeni sp. nov., isolated from activated sludge.</title>
        <authorList>
            <person name="Liu H."/>
        </authorList>
    </citation>
    <scope>NUCLEOTIDE SEQUENCE [LARGE SCALE GENOMIC DNA]</scope>
    <source>
        <strain evidence="4">z29</strain>
    </source>
</reference>
<evidence type="ECO:0000313" key="4">
    <source>
        <dbReference type="Proteomes" id="UP000241736"/>
    </source>
</evidence>
<dbReference type="OrthoDB" id="9255468at2"/>
<feature type="region of interest" description="Disordered" evidence="1">
    <location>
        <begin position="516"/>
        <end position="536"/>
    </location>
</feature>
<feature type="compositionally biased region" description="Basic and acidic residues" evidence="1">
    <location>
        <begin position="833"/>
        <end position="843"/>
    </location>
</feature>
<protein>
    <submittedName>
        <fullName evidence="3">Uncharacterized protein</fullName>
    </submittedName>
</protein>
<organism evidence="3 4">
    <name type="scientific">Arenimonas caeni</name>
    <dbReference type="NCBI Taxonomy" id="2058085"/>
    <lineage>
        <taxon>Bacteria</taxon>
        <taxon>Pseudomonadati</taxon>
        <taxon>Pseudomonadota</taxon>
        <taxon>Gammaproteobacteria</taxon>
        <taxon>Lysobacterales</taxon>
        <taxon>Lysobacteraceae</taxon>
        <taxon>Arenimonas</taxon>
    </lineage>
</organism>
<evidence type="ECO:0000256" key="1">
    <source>
        <dbReference type="SAM" id="MobiDB-lite"/>
    </source>
</evidence>
<keyword evidence="4" id="KW-1185">Reference proteome</keyword>
<accession>A0A2P6M7E7</accession>
<keyword evidence="2" id="KW-0732">Signal</keyword>
<name>A0A2P6M7E7_9GAMM</name>
<feature type="region of interest" description="Disordered" evidence="1">
    <location>
        <begin position="833"/>
        <end position="853"/>
    </location>
</feature>
<proteinExistence type="predicted"/>
<dbReference type="EMBL" id="PVLF01000015">
    <property type="protein sequence ID" value="PRH81890.1"/>
    <property type="molecule type" value="Genomic_DNA"/>
</dbReference>
<feature type="chain" id="PRO_5015159223" evidence="2">
    <location>
        <begin position="23"/>
        <end position="853"/>
    </location>
</feature>
<dbReference type="AlphaFoldDB" id="A0A2P6M7E7"/>
<evidence type="ECO:0000256" key="2">
    <source>
        <dbReference type="SAM" id="SignalP"/>
    </source>
</evidence>
<feature type="signal peptide" evidence="2">
    <location>
        <begin position="1"/>
        <end position="22"/>
    </location>
</feature>
<dbReference type="Proteomes" id="UP000241736">
    <property type="component" value="Unassembled WGS sequence"/>
</dbReference>
<evidence type="ECO:0000313" key="3">
    <source>
        <dbReference type="EMBL" id="PRH81890.1"/>
    </source>
</evidence>
<gene>
    <name evidence="3" type="ORF">C6N40_09855</name>
</gene>
<comment type="caution">
    <text evidence="3">The sequence shown here is derived from an EMBL/GenBank/DDBJ whole genome shotgun (WGS) entry which is preliminary data.</text>
</comment>